<dbReference type="Gramene" id="Pp3c16_12180V3.2">
    <property type="protein sequence ID" value="Pp3c16_12180V3.2"/>
    <property type="gene ID" value="Pp3c16_12180"/>
</dbReference>
<accession>A0A7I4AZV4</accession>
<keyword evidence="2" id="KW-1185">Reference proteome</keyword>
<sequence>MFVVLTDGNFAKNPGFNNDSTLLHMAASLNSENVTVFFFSLGVNMTPDPLLELRSLSCMMNSTVTYVTLVDAQRNPHWAIRPYFDYQATLRTAANSSFWTETYDDFDGLGLVATVTYPVISEGILYGVAGIDVIVKSDDIFNSIKRRLFDANVGPNRLACQESQTNWSVPTKAVTCGQSQVNLTRCTKAVEPHDQPLCPQSVYLNEPPIKAYLKNLCCNNCAFEGSPKREMRGKFLAV</sequence>
<name>A0A7I4AZV4_PHYPA</name>
<protein>
    <recommendedName>
        <fullName evidence="3">VWFA domain-containing protein</fullName>
    </recommendedName>
</protein>
<proteinExistence type="predicted"/>
<dbReference type="EnsemblPlants" id="Pp3c16_12180V3.2">
    <property type="protein sequence ID" value="Pp3c16_12180V3.2"/>
    <property type="gene ID" value="Pp3c16_12180"/>
</dbReference>
<reference evidence="1 2" key="1">
    <citation type="journal article" date="2008" name="Science">
        <title>The Physcomitrella genome reveals evolutionary insights into the conquest of land by plants.</title>
        <authorList>
            <person name="Rensing S."/>
            <person name="Lang D."/>
            <person name="Zimmer A."/>
            <person name="Terry A."/>
            <person name="Salamov A."/>
            <person name="Shapiro H."/>
            <person name="Nishiyama T."/>
            <person name="Perroud P.-F."/>
            <person name="Lindquist E."/>
            <person name="Kamisugi Y."/>
            <person name="Tanahashi T."/>
            <person name="Sakakibara K."/>
            <person name="Fujita T."/>
            <person name="Oishi K."/>
            <person name="Shin-I T."/>
            <person name="Kuroki Y."/>
            <person name="Toyoda A."/>
            <person name="Suzuki Y."/>
            <person name="Hashimoto A."/>
            <person name="Yamaguchi K."/>
            <person name="Sugano A."/>
            <person name="Kohara Y."/>
            <person name="Fujiyama A."/>
            <person name="Anterola A."/>
            <person name="Aoki S."/>
            <person name="Ashton N."/>
            <person name="Barbazuk W.B."/>
            <person name="Barker E."/>
            <person name="Bennetzen J."/>
            <person name="Bezanilla M."/>
            <person name="Blankenship R."/>
            <person name="Cho S.H."/>
            <person name="Dutcher S."/>
            <person name="Estelle M."/>
            <person name="Fawcett J.A."/>
            <person name="Gundlach H."/>
            <person name="Hanada K."/>
            <person name="Heyl A."/>
            <person name="Hicks K.A."/>
            <person name="Hugh J."/>
            <person name="Lohr M."/>
            <person name="Mayer K."/>
            <person name="Melkozernov A."/>
            <person name="Murata T."/>
            <person name="Nelson D."/>
            <person name="Pils B."/>
            <person name="Prigge M."/>
            <person name="Reiss B."/>
            <person name="Renner T."/>
            <person name="Rombauts S."/>
            <person name="Rushton P."/>
            <person name="Sanderfoot A."/>
            <person name="Schween G."/>
            <person name="Shiu S.-H."/>
            <person name="Stueber K."/>
            <person name="Theodoulou F.L."/>
            <person name="Tu H."/>
            <person name="Van de Peer Y."/>
            <person name="Verrier P.J."/>
            <person name="Waters E."/>
            <person name="Wood A."/>
            <person name="Yang L."/>
            <person name="Cove D."/>
            <person name="Cuming A."/>
            <person name="Hasebe M."/>
            <person name="Lucas S."/>
            <person name="Mishler D.B."/>
            <person name="Reski R."/>
            <person name="Grigoriev I."/>
            <person name="Quatrano R.S."/>
            <person name="Boore J.L."/>
        </authorList>
    </citation>
    <scope>NUCLEOTIDE SEQUENCE [LARGE SCALE GENOMIC DNA]</scope>
    <source>
        <strain evidence="1 2">cv. Gransden 2004</strain>
    </source>
</reference>
<reference evidence="1" key="3">
    <citation type="submission" date="2020-12" db="UniProtKB">
        <authorList>
            <consortium name="EnsemblPlants"/>
        </authorList>
    </citation>
    <scope>IDENTIFICATION</scope>
</reference>
<organism evidence="1 2">
    <name type="scientific">Physcomitrium patens</name>
    <name type="common">Spreading-leaved earth moss</name>
    <name type="synonym">Physcomitrella patens</name>
    <dbReference type="NCBI Taxonomy" id="3218"/>
    <lineage>
        <taxon>Eukaryota</taxon>
        <taxon>Viridiplantae</taxon>
        <taxon>Streptophyta</taxon>
        <taxon>Embryophyta</taxon>
        <taxon>Bryophyta</taxon>
        <taxon>Bryophytina</taxon>
        <taxon>Bryopsida</taxon>
        <taxon>Funariidae</taxon>
        <taxon>Funariales</taxon>
        <taxon>Funariaceae</taxon>
        <taxon>Physcomitrium</taxon>
    </lineage>
</organism>
<evidence type="ECO:0000313" key="1">
    <source>
        <dbReference type="EnsemblPlants" id="Pp3c16_12180V3.2"/>
    </source>
</evidence>
<dbReference type="AlphaFoldDB" id="A0A7I4AZV4"/>
<evidence type="ECO:0008006" key="3">
    <source>
        <dbReference type="Google" id="ProtNLM"/>
    </source>
</evidence>
<dbReference type="Gene3D" id="3.30.450.20">
    <property type="entry name" value="PAS domain"/>
    <property type="match status" value="1"/>
</dbReference>
<evidence type="ECO:0000313" key="2">
    <source>
        <dbReference type="Proteomes" id="UP000006727"/>
    </source>
</evidence>
<dbReference type="EMBL" id="ABEU02000016">
    <property type="status" value="NOT_ANNOTATED_CDS"/>
    <property type="molecule type" value="Genomic_DNA"/>
</dbReference>
<dbReference type="Proteomes" id="UP000006727">
    <property type="component" value="Chromosome 16"/>
</dbReference>
<reference evidence="1 2" key="2">
    <citation type="journal article" date="2018" name="Plant J.">
        <title>The Physcomitrella patens chromosome-scale assembly reveals moss genome structure and evolution.</title>
        <authorList>
            <person name="Lang D."/>
            <person name="Ullrich K.K."/>
            <person name="Murat F."/>
            <person name="Fuchs J."/>
            <person name="Jenkins J."/>
            <person name="Haas F.B."/>
            <person name="Piednoel M."/>
            <person name="Gundlach H."/>
            <person name="Van Bel M."/>
            <person name="Meyberg R."/>
            <person name="Vives C."/>
            <person name="Morata J."/>
            <person name="Symeonidi A."/>
            <person name="Hiss M."/>
            <person name="Muchero W."/>
            <person name="Kamisugi Y."/>
            <person name="Saleh O."/>
            <person name="Blanc G."/>
            <person name="Decker E.L."/>
            <person name="van Gessel N."/>
            <person name="Grimwood J."/>
            <person name="Hayes R.D."/>
            <person name="Graham S.W."/>
            <person name="Gunter L.E."/>
            <person name="McDaniel S.F."/>
            <person name="Hoernstein S.N.W."/>
            <person name="Larsson A."/>
            <person name="Li F.W."/>
            <person name="Perroud P.F."/>
            <person name="Phillips J."/>
            <person name="Ranjan P."/>
            <person name="Rokshar D.S."/>
            <person name="Rothfels C.J."/>
            <person name="Schneider L."/>
            <person name="Shu S."/>
            <person name="Stevenson D.W."/>
            <person name="Thummler F."/>
            <person name="Tillich M."/>
            <person name="Villarreal Aguilar J.C."/>
            <person name="Widiez T."/>
            <person name="Wong G.K."/>
            <person name="Wymore A."/>
            <person name="Zhang Y."/>
            <person name="Zimmer A.D."/>
            <person name="Quatrano R.S."/>
            <person name="Mayer K.F.X."/>
            <person name="Goodstein D."/>
            <person name="Casacuberta J.M."/>
            <person name="Vandepoele K."/>
            <person name="Reski R."/>
            <person name="Cuming A.C."/>
            <person name="Tuskan G.A."/>
            <person name="Maumus F."/>
            <person name="Salse J."/>
            <person name="Schmutz J."/>
            <person name="Rensing S.A."/>
        </authorList>
    </citation>
    <scope>NUCLEOTIDE SEQUENCE [LARGE SCALE GENOMIC DNA]</scope>
    <source>
        <strain evidence="1 2">cv. Gransden 2004</strain>
    </source>
</reference>